<proteinExistence type="predicted"/>
<evidence type="ECO:0000313" key="2">
    <source>
        <dbReference type="Proteomes" id="UP000187283"/>
    </source>
</evidence>
<accession>A0A1R1XYW3</accession>
<protein>
    <submittedName>
        <fullName evidence="1">LINE-1 retrotransposable element ORF2 protein</fullName>
    </submittedName>
</protein>
<dbReference type="OrthoDB" id="2205812at2759"/>
<dbReference type="STRING" id="133412.A0A1R1XYW3"/>
<reference evidence="1 2" key="1">
    <citation type="submission" date="2017-01" db="EMBL/GenBank/DDBJ databases">
        <authorList>
            <person name="Mah S.A."/>
            <person name="Swanson W.J."/>
            <person name="Moy G.W."/>
            <person name="Vacquier V.D."/>
        </authorList>
    </citation>
    <scope>NUCLEOTIDE SEQUENCE [LARGE SCALE GENOMIC DNA]</scope>
    <source>
        <strain evidence="1 2">GSMNP</strain>
    </source>
</reference>
<keyword evidence="2" id="KW-1185">Reference proteome</keyword>
<name>A0A1R1XYW3_9FUNG</name>
<dbReference type="Proteomes" id="UP000187283">
    <property type="component" value="Unassembled WGS sequence"/>
</dbReference>
<dbReference type="AlphaFoldDB" id="A0A1R1XYW3"/>
<evidence type="ECO:0000313" key="1">
    <source>
        <dbReference type="EMBL" id="OMJ19808.1"/>
    </source>
</evidence>
<dbReference type="PANTHER" id="PTHR31635:SF196">
    <property type="entry name" value="REVERSE TRANSCRIPTASE DOMAIN-CONTAINING PROTEIN-RELATED"/>
    <property type="match status" value="1"/>
</dbReference>
<dbReference type="EMBL" id="LSSN01001393">
    <property type="protein sequence ID" value="OMJ19808.1"/>
    <property type="molecule type" value="Genomic_DNA"/>
</dbReference>
<gene>
    <name evidence="1" type="ORF">AYI70_g4504</name>
</gene>
<comment type="caution">
    <text evidence="1">The sequence shown here is derived from an EMBL/GenBank/DDBJ whole genome shotgun (WGS) entry which is preliminary data.</text>
</comment>
<organism evidence="1 2">
    <name type="scientific">Smittium culicis</name>
    <dbReference type="NCBI Taxonomy" id="133412"/>
    <lineage>
        <taxon>Eukaryota</taxon>
        <taxon>Fungi</taxon>
        <taxon>Fungi incertae sedis</taxon>
        <taxon>Zoopagomycota</taxon>
        <taxon>Kickxellomycotina</taxon>
        <taxon>Harpellomycetes</taxon>
        <taxon>Harpellales</taxon>
        <taxon>Legeriomycetaceae</taxon>
        <taxon>Smittium</taxon>
    </lineage>
</organism>
<sequence>MKANGNEVINIKKEKLNVVIVRSRANWSEKNEKSNKYINGLLKTRKKRKELCEISNEKGELITEKKDIEKEVHSFYRTLFQKNPVLPSSQSTLFSNVESKLNEAEIYSLDKKIDKTEIMNVIEESPNNKSPGPDGLCFEFYKKIKEKISNNLVKIFNNFEEMKKWI</sequence>
<dbReference type="PANTHER" id="PTHR31635">
    <property type="entry name" value="REVERSE TRANSCRIPTASE DOMAIN-CONTAINING PROTEIN-RELATED"/>
    <property type="match status" value="1"/>
</dbReference>